<reference evidence="2" key="1">
    <citation type="submission" date="2023-03" db="EMBL/GenBank/DDBJ databases">
        <title>Massive genome expansion in bonnet fungi (Mycena s.s.) driven by repeated elements and novel gene families across ecological guilds.</title>
        <authorList>
            <consortium name="Lawrence Berkeley National Laboratory"/>
            <person name="Harder C.B."/>
            <person name="Miyauchi S."/>
            <person name="Viragh M."/>
            <person name="Kuo A."/>
            <person name="Thoen E."/>
            <person name="Andreopoulos B."/>
            <person name="Lu D."/>
            <person name="Skrede I."/>
            <person name="Drula E."/>
            <person name="Henrissat B."/>
            <person name="Morin E."/>
            <person name="Kohler A."/>
            <person name="Barry K."/>
            <person name="LaButti K."/>
            <person name="Morin E."/>
            <person name="Salamov A."/>
            <person name="Lipzen A."/>
            <person name="Mereny Z."/>
            <person name="Hegedus B."/>
            <person name="Baldrian P."/>
            <person name="Stursova M."/>
            <person name="Weitz H."/>
            <person name="Taylor A."/>
            <person name="Grigoriev I.V."/>
            <person name="Nagy L.G."/>
            <person name="Martin F."/>
            <person name="Kauserud H."/>
        </authorList>
    </citation>
    <scope>NUCLEOTIDE SEQUENCE</scope>
    <source>
        <strain evidence="2">CBHHK182m</strain>
    </source>
</reference>
<gene>
    <name evidence="2" type="ORF">B0H16DRAFT_1476129</name>
</gene>
<accession>A0AAD7HD47</accession>
<name>A0AAD7HD47_9AGAR</name>
<feature type="compositionally biased region" description="Polar residues" evidence="1">
    <location>
        <begin position="1"/>
        <end position="11"/>
    </location>
</feature>
<dbReference type="AlphaFoldDB" id="A0AAD7HD47"/>
<organism evidence="2 3">
    <name type="scientific">Mycena metata</name>
    <dbReference type="NCBI Taxonomy" id="1033252"/>
    <lineage>
        <taxon>Eukaryota</taxon>
        <taxon>Fungi</taxon>
        <taxon>Dikarya</taxon>
        <taxon>Basidiomycota</taxon>
        <taxon>Agaricomycotina</taxon>
        <taxon>Agaricomycetes</taxon>
        <taxon>Agaricomycetidae</taxon>
        <taxon>Agaricales</taxon>
        <taxon>Marasmiineae</taxon>
        <taxon>Mycenaceae</taxon>
        <taxon>Mycena</taxon>
    </lineage>
</organism>
<evidence type="ECO:0000313" key="3">
    <source>
        <dbReference type="Proteomes" id="UP001215598"/>
    </source>
</evidence>
<keyword evidence="3" id="KW-1185">Reference proteome</keyword>
<evidence type="ECO:0000256" key="1">
    <source>
        <dbReference type="SAM" id="MobiDB-lite"/>
    </source>
</evidence>
<sequence length="425" mass="48243">MYLLSPLSQKAASLPPPEEQESTNRGPVLGADIMQAIWADMAQTVLPSWVGAALKNWGTAKGGSSVPIIGRKKELLFNITYLVMSIRAANHKETNVDVSRTYDFYISKYITGVATLFRENSIHPLQHSAFHIGKNLRDFGPGHSRGAQFYERYIHYLQSLNLNMKFGEMEATMMNATGRAANLKALITDNPEIRSHVSEAIKVYERGTTRDSRGIRLAQMLDPNDTHFDLESQSRWGSLSAEERQLLQSYLQTKHGETFQLEDWMASGAMMDQITIAGVRYTQPGVLKRDQDSHIIFVIPGTDQPAPGKILKIFQFWYSTPSGTEYKGTYLIVDQFSTNPTLDIDDPYRKHPALFGYLCNVTPLATGIIEADHVRSHFALTPRQYNGEDFMHVYPMSRVNHEFWWQDGEHENENLNEEEESETED</sequence>
<dbReference type="EMBL" id="JARKIB010000278">
    <property type="protein sequence ID" value="KAJ7717320.1"/>
    <property type="molecule type" value="Genomic_DNA"/>
</dbReference>
<evidence type="ECO:0000313" key="2">
    <source>
        <dbReference type="EMBL" id="KAJ7717320.1"/>
    </source>
</evidence>
<dbReference type="Proteomes" id="UP001215598">
    <property type="component" value="Unassembled WGS sequence"/>
</dbReference>
<proteinExistence type="predicted"/>
<feature type="region of interest" description="Disordered" evidence="1">
    <location>
        <begin position="1"/>
        <end position="25"/>
    </location>
</feature>
<protein>
    <submittedName>
        <fullName evidence="2">Uncharacterized protein</fullName>
    </submittedName>
</protein>
<comment type="caution">
    <text evidence="2">The sequence shown here is derived from an EMBL/GenBank/DDBJ whole genome shotgun (WGS) entry which is preliminary data.</text>
</comment>